<reference evidence="5" key="1">
    <citation type="submission" date="2016-10" db="EMBL/GenBank/DDBJ databases">
        <authorList>
            <person name="Varghese N."/>
            <person name="Submissions S."/>
        </authorList>
    </citation>
    <scope>NUCLEOTIDE SEQUENCE [LARGE SCALE GENOMIC DNA]</scope>
    <source>
        <strain evidence="5">Nm76</strain>
    </source>
</reference>
<dbReference type="InterPro" id="IPR036629">
    <property type="entry name" value="YjbJ_sf"/>
</dbReference>
<organism evidence="4 5">
    <name type="scientific">Nitrosomonas oligotropha</name>
    <dbReference type="NCBI Taxonomy" id="42354"/>
    <lineage>
        <taxon>Bacteria</taxon>
        <taxon>Pseudomonadati</taxon>
        <taxon>Pseudomonadota</taxon>
        <taxon>Betaproteobacteria</taxon>
        <taxon>Nitrosomonadales</taxon>
        <taxon>Nitrosomonadaceae</taxon>
        <taxon>Nitrosomonas</taxon>
    </lineage>
</organism>
<dbReference type="AlphaFoldDB" id="A0A1H8PSY2"/>
<feature type="signal peptide" evidence="2">
    <location>
        <begin position="1"/>
        <end position="23"/>
    </location>
</feature>
<dbReference type="STRING" id="42354.SAMN05216333_11013"/>
<keyword evidence="5" id="KW-1185">Reference proteome</keyword>
<evidence type="ECO:0000259" key="3">
    <source>
        <dbReference type="Pfam" id="PF05532"/>
    </source>
</evidence>
<feature type="chain" id="PRO_5011732114" evidence="2">
    <location>
        <begin position="24"/>
        <end position="92"/>
    </location>
</feature>
<dbReference type="Proteomes" id="UP000198814">
    <property type="component" value="Unassembled WGS sequence"/>
</dbReference>
<dbReference type="RefSeq" id="WP_090317921.1">
    <property type="nucleotide sequence ID" value="NZ_FNOE01000008.1"/>
</dbReference>
<feature type="domain" description="CsbD-like" evidence="3">
    <location>
        <begin position="38"/>
        <end position="89"/>
    </location>
</feature>
<dbReference type="Pfam" id="PF05532">
    <property type="entry name" value="CsbD"/>
    <property type="match status" value="1"/>
</dbReference>
<proteinExistence type="inferred from homology"/>
<evidence type="ECO:0000256" key="1">
    <source>
        <dbReference type="ARBA" id="ARBA00009129"/>
    </source>
</evidence>
<protein>
    <submittedName>
        <fullName evidence="4">Uncharacterized conserved protein YjbJ, UPF0337 family</fullName>
    </submittedName>
</protein>
<comment type="similarity">
    <text evidence="1">Belongs to the UPF0337 (CsbD) family.</text>
</comment>
<sequence length="92" mass="10127">MQFNKMKCTQLVTVIVLTFCAFAVNAEKSHVPAPMNKDQVDGRIDEAEGKVKEATGVILDDKKMQTEGNVQKNVGKAQKGYGDLKQDIEQGK</sequence>
<evidence type="ECO:0000313" key="5">
    <source>
        <dbReference type="Proteomes" id="UP000198814"/>
    </source>
</evidence>
<dbReference type="InterPro" id="IPR008462">
    <property type="entry name" value="CsbD"/>
</dbReference>
<gene>
    <name evidence="4" type="ORF">SAMN05216333_11013</name>
</gene>
<accession>A0A1H8PSY2</accession>
<evidence type="ECO:0000313" key="4">
    <source>
        <dbReference type="EMBL" id="SEO45060.1"/>
    </source>
</evidence>
<evidence type="ECO:0000256" key="2">
    <source>
        <dbReference type="SAM" id="SignalP"/>
    </source>
</evidence>
<dbReference type="EMBL" id="FODO01000010">
    <property type="protein sequence ID" value="SEO45060.1"/>
    <property type="molecule type" value="Genomic_DNA"/>
</dbReference>
<dbReference type="SUPFAM" id="SSF69047">
    <property type="entry name" value="Hypothetical protein YjbJ"/>
    <property type="match status" value="1"/>
</dbReference>
<dbReference type="OrthoDB" id="8564562at2"/>
<keyword evidence="2" id="KW-0732">Signal</keyword>
<dbReference type="Gene3D" id="1.10.1470.10">
    <property type="entry name" value="YjbJ"/>
    <property type="match status" value="1"/>
</dbReference>
<name>A0A1H8PSY2_9PROT</name>